<name>A0A8H5C8V7_9AGAR</name>
<feature type="transmembrane region" description="Helical" evidence="8">
    <location>
        <begin position="362"/>
        <end position="382"/>
    </location>
</feature>
<evidence type="ECO:0000313" key="11">
    <source>
        <dbReference type="Proteomes" id="UP000541558"/>
    </source>
</evidence>
<feature type="domain" description="Cas1p 10 TM acyl transferase" evidence="9">
    <location>
        <begin position="355"/>
        <end position="749"/>
    </location>
</feature>
<gene>
    <name evidence="10" type="ORF">D9611_003131</name>
</gene>
<feature type="transmembrane region" description="Helical" evidence="8">
    <location>
        <begin position="646"/>
        <end position="664"/>
    </location>
</feature>
<comment type="caution">
    <text evidence="10">The sequence shown here is derived from an EMBL/GenBank/DDBJ whole genome shotgun (WGS) entry which is preliminary data.</text>
</comment>
<dbReference type="GO" id="GO:0005794">
    <property type="term" value="C:Golgi apparatus"/>
    <property type="evidence" value="ECO:0007669"/>
    <property type="project" value="UniProtKB-ARBA"/>
</dbReference>
<dbReference type="GO" id="GO:0016740">
    <property type="term" value="F:transferase activity"/>
    <property type="evidence" value="ECO:0007669"/>
    <property type="project" value="UniProtKB-KW"/>
</dbReference>
<feature type="transmembrane region" description="Helical" evidence="8">
    <location>
        <begin position="504"/>
        <end position="524"/>
    </location>
</feature>
<keyword evidence="5 8" id="KW-1133">Transmembrane helix</keyword>
<dbReference type="PANTHER" id="PTHR13533:SF1">
    <property type="entry name" value="N-ACETYLNEURAMINATE 9-O-ACETYLTRANSFERASE"/>
    <property type="match status" value="1"/>
</dbReference>
<dbReference type="GO" id="GO:0016020">
    <property type="term" value="C:membrane"/>
    <property type="evidence" value="ECO:0007669"/>
    <property type="project" value="UniProtKB-SubCell"/>
</dbReference>
<dbReference type="Proteomes" id="UP000541558">
    <property type="component" value="Unassembled WGS sequence"/>
</dbReference>
<dbReference type="EMBL" id="JAACJK010000057">
    <property type="protein sequence ID" value="KAF5337083.1"/>
    <property type="molecule type" value="Genomic_DNA"/>
</dbReference>
<evidence type="ECO:0000256" key="8">
    <source>
        <dbReference type="SAM" id="Phobius"/>
    </source>
</evidence>
<accession>A0A8H5C8V7</accession>
<dbReference type="AlphaFoldDB" id="A0A8H5C8V7"/>
<evidence type="ECO:0000256" key="4">
    <source>
        <dbReference type="ARBA" id="ARBA00022692"/>
    </source>
</evidence>
<feature type="transmembrane region" description="Helical" evidence="8">
    <location>
        <begin position="388"/>
        <end position="408"/>
    </location>
</feature>
<evidence type="ECO:0000259" key="9">
    <source>
        <dbReference type="Pfam" id="PF07779"/>
    </source>
</evidence>
<dbReference type="InterPro" id="IPR012419">
    <property type="entry name" value="Cas1_AcylTrans_dom"/>
</dbReference>
<evidence type="ECO:0000313" key="10">
    <source>
        <dbReference type="EMBL" id="KAF5337083.1"/>
    </source>
</evidence>
<keyword evidence="3" id="KW-0808">Transferase</keyword>
<keyword evidence="11" id="KW-1185">Reference proteome</keyword>
<feature type="transmembrane region" description="Helical" evidence="8">
    <location>
        <begin position="586"/>
        <end position="603"/>
    </location>
</feature>
<proteinExistence type="inferred from homology"/>
<sequence length="870" mass="98059">MALRFTLNPAWPQYAGVLSLLGALFAGVLRYALFDTGDPYHCDALANRGTWLDGGKKQWQPDGCMLNQYTSKQSAGCLRSRDVVFIGDSVTRKLYFQFAHILDASLPTKPTADEKKHQDYALVTLNKTRVDFYWDPFLNGTNTKSILGGLTPNRTSQRGDRPALLVLGSGLWYLRYASESGGIPAWGVNMDSIFTAFTKSKRQVADSVIMLPVEQVTASKLSPERASTMHPSDIDAMNSDLFHRIHPASPHLGSSPSLAPIHLPLVFNKMLDPAKTEDGIHYSDSLIKSQASILLNLRCNDALPKQFPLSKTCCNRYPTPNIAHGVILFLLVLSIPVLVYLATGGDIQKIISAPFSAEYAPYLTMSAGLLIVYVADRSWLWLKEHKSFNPWTFTFLSLAALGAGLLSIRRADNDLGFLNRDQTDEWKGWMQIAILIYHYLGASKVSGIYNPIRVLVASYLFMTGYGHTTFYLRKADFGFLRIAQVLVRINLLTILLAYTMNTDYISYYFSPLVSMWFLIIYATMGVGAKYNNNTPFLLGKITASGALFTWLMREKWPLETLFAFLEKVFKIHWSAREWSFRVELDLWIVFVGMLASIAVIKIREYRLTDDHRWPIVQKAVLAASVLAAIWFFVFELMQESKFTYNKWHPFISFIPVLAFVFLRNANVILRSASSSVFAFVGKCSLETFILQYHFWLAGDTRGVLLVIPGTHLRPLNFVLTSIMFIYLSDRMAWATGEITNRICAKPKAAQAALPLPNTVAMEARPFLNTRNADNTQEEEEEGQELEVPPRSQALRALKDQDGTSTPIPFEPDTPIRPRRWIDRLAEVKPASKPSSEGVWVRIASFFTTLKGHLLSASLVMWLLNSSWTYP</sequence>
<evidence type="ECO:0000256" key="3">
    <source>
        <dbReference type="ARBA" id="ARBA00022679"/>
    </source>
</evidence>
<dbReference type="Pfam" id="PF07779">
    <property type="entry name" value="Cas1_AcylT"/>
    <property type="match status" value="1"/>
</dbReference>
<evidence type="ECO:0000256" key="1">
    <source>
        <dbReference type="ARBA" id="ARBA00004141"/>
    </source>
</evidence>
<dbReference type="OrthoDB" id="1932925at2759"/>
<evidence type="ECO:0000256" key="5">
    <source>
        <dbReference type="ARBA" id="ARBA00022989"/>
    </source>
</evidence>
<dbReference type="GO" id="GO:0005975">
    <property type="term" value="P:carbohydrate metabolic process"/>
    <property type="evidence" value="ECO:0007669"/>
    <property type="project" value="UniProtKB-ARBA"/>
</dbReference>
<protein>
    <recommendedName>
        <fullName evidence="9">Cas1p 10 TM acyl transferase domain-containing protein</fullName>
    </recommendedName>
</protein>
<reference evidence="10 11" key="1">
    <citation type="journal article" date="2020" name="ISME J.">
        <title>Uncovering the hidden diversity of litter-decomposition mechanisms in mushroom-forming fungi.</title>
        <authorList>
            <person name="Floudas D."/>
            <person name="Bentzer J."/>
            <person name="Ahren D."/>
            <person name="Johansson T."/>
            <person name="Persson P."/>
            <person name="Tunlid A."/>
        </authorList>
    </citation>
    <scope>NUCLEOTIDE SEQUENCE [LARGE SCALE GENOMIC DNA]</scope>
    <source>
        <strain evidence="10 11">CBS 175.51</strain>
    </source>
</reference>
<keyword evidence="7" id="KW-0325">Glycoprotein</keyword>
<evidence type="ECO:0000256" key="6">
    <source>
        <dbReference type="ARBA" id="ARBA00023136"/>
    </source>
</evidence>
<evidence type="ECO:0000256" key="7">
    <source>
        <dbReference type="ARBA" id="ARBA00023180"/>
    </source>
</evidence>
<comment type="subcellular location">
    <subcellularLocation>
        <location evidence="1">Membrane</location>
        <topology evidence="1">Multi-pass membrane protein</topology>
    </subcellularLocation>
</comment>
<feature type="transmembrane region" description="Helical" evidence="8">
    <location>
        <begin position="615"/>
        <end position="634"/>
    </location>
</feature>
<feature type="transmembrane region" description="Helical" evidence="8">
    <location>
        <begin position="479"/>
        <end position="498"/>
    </location>
</feature>
<organism evidence="10 11">
    <name type="scientific">Ephemerocybe angulata</name>
    <dbReference type="NCBI Taxonomy" id="980116"/>
    <lineage>
        <taxon>Eukaryota</taxon>
        <taxon>Fungi</taxon>
        <taxon>Dikarya</taxon>
        <taxon>Basidiomycota</taxon>
        <taxon>Agaricomycotina</taxon>
        <taxon>Agaricomycetes</taxon>
        <taxon>Agaricomycetidae</taxon>
        <taxon>Agaricales</taxon>
        <taxon>Agaricineae</taxon>
        <taxon>Psathyrellaceae</taxon>
        <taxon>Ephemerocybe</taxon>
    </lineage>
</organism>
<feature type="transmembrane region" description="Helical" evidence="8">
    <location>
        <begin position="429"/>
        <end position="449"/>
    </location>
</feature>
<evidence type="ECO:0000256" key="2">
    <source>
        <dbReference type="ARBA" id="ARBA00010666"/>
    </source>
</evidence>
<keyword evidence="6 8" id="KW-0472">Membrane</keyword>
<dbReference type="PANTHER" id="PTHR13533">
    <property type="entry name" value="N-ACETYLNEURAMINATE 9-O-ACETYLTRANSFERASE"/>
    <property type="match status" value="1"/>
</dbReference>
<feature type="transmembrane region" description="Helical" evidence="8">
    <location>
        <begin position="322"/>
        <end position="341"/>
    </location>
</feature>
<comment type="similarity">
    <text evidence="2">Belongs to the PC-esterase family. CASD1 subfamily.</text>
</comment>
<keyword evidence="4 8" id="KW-0812">Transmembrane</keyword>